<dbReference type="RefSeq" id="WP_171078148.1">
    <property type="nucleotide sequence ID" value="NZ_BNBU01000007.1"/>
</dbReference>
<dbReference type="EMBL" id="JABBXF010000002">
    <property type="protein sequence ID" value="NVK76363.1"/>
    <property type="molecule type" value="Genomic_DNA"/>
</dbReference>
<accession>A0A7Y7AZQ8</accession>
<feature type="domain" description="Ricin B lectin" evidence="2">
    <location>
        <begin position="53"/>
        <end position="193"/>
    </location>
</feature>
<comment type="caution">
    <text evidence="3">The sequence shown here is derived from an EMBL/GenBank/DDBJ whole genome shotgun (WGS) entry which is preliminary data.</text>
</comment>
<evidence type="ECO:0000313" key="4">
    <source>
        <dbReference type="Proteomes" id="UP000587462"/>
    </source>
</evidence>
<dbReference type="Gene3D" id="2.80.10.50">
    <property type="match status" value="3"/>
</dbReference>
<dbReference type="PROSITE" id="PS50231">
    <property type="entry name" value="RICIN_B_LECTIN"/>
    <property type="match status" value="1"/>
</dbReference>
<dbReference type="Proteomes" id="UP000587462">
    <property type="component" value="Unassembled WGS sequence"/>
</dbReference>
<evidence type="ECO:0000259" key="2">
    <source>
        <dbReference type="SMART" id="SM00458"/>
    </source>
</evidence>
<dbReference type="SUPFAM" id="SSF50370">
    <property type="entry name" value="Ricin B-like lectins"/>
    <property type="match status" value="1"/>
</dbReference>
<name>A0A7Y7AZQ8_STRMO</name>
<gene>
    <name evidence="3" type="ORF">HG542_01655</name>
</gene>
<sequence length="196" mass="20786">MSRTIRAALAIAGSLAFLTAGATTAYADEPSAADAAAAADAAGGADLARPAQTTVQLQVAHSGKCLEINNGAADNGLQAQQWTCYDTVAAQKWRVISAGDSAFQLQNVASGKCLEVENSGTDAGAKAQQWSCFGGKNTRWQFVLVDYAKKLYQVRPTHVADRCLDIDHGKTENAAKAQQWTCNRSDAQLWKVLPVK</sequence>
<feature type="chain" id="PRO_5031352376" evidence="1">
    <location>
        <begin position="28"/>
        <end position="196"/>
    </location>
</feature>
<dbReference type="CDD" id="cd00161">
    <property type="entry name" value="beta-trefoil_Ricin-like"/>
    <property type="match status" value="1"/>
</dbReference>
<organism evidence="3 4">
    <name type="scientific">Streptomyces morookaense</name>
    <name type="common">Streptoverticillium morookaense</name>
    <dbReference type="NCBI Taxonomy" id="1970"/>
    <lineage>
        <taxon>Bacteria</taxon>
        <taxon>Bacillati</taxon>
        <taxon>Actinomycetota</taxon>
        <taxon>Actinomycetes</taxon>
        <taxon>Kitasatosporales</taxon>
        <taxon>Streptomycetaceae</taxon>
        <taxon>Streptomyces</taxon>
    </lineage>
</organism>
<protein>
    <submittedName>
        <fullName evidence="3">RICIN domain-containing protein</fullName>
    </submittedName>
</protein>
<evidence type="ECO:0000256" key="1">
    <source>
        <dbReference type="SAM" id="SignalP"/>
    </source>
</evidence>
<feature type="signal peptide" evidence="1">
    <location>
        <begin position="1"/>
        <end position="27"/>
    </location>
</feature>
<evidence type="ECO:0000313" key="3">
    <source>
        <dbReference type="EMBL" id="NVK76363.1"/>
    </source>
</evidence>
<dbReference type="SMART" id="SM00458">
    <property type="entry name" value="RICIN"/>
    <property type="match status" value="1"/>
</dbReference>
<dbReference type="Pfam" id="PF14200">
    <property type="entry name" value="RicinB_lectin_2"/>
    <property type="match status" value="2"/>
</dbReference>
<dbReference type="InterPro" id="IPR035992">
    <property type="entry name" value="Ricin_B-like_lectins"/>
</dbReference>
<keyword evidence="1" id="KW-0732">Signal</keyword>
<keyword evidence="4" id="KW-1185">Reference proteome</keyword>
<dbReference type="InterPro" id="IPR000772">
    <property type="entry name" value="Ricin_B_lectin"/>
</dbReference>
<proteinExistence type="predicted"/>
<reference evidence="3 4" key="1">
    <citation type="submission" date="2020-04" db="EMBL/GenBank/DDBJ databases">
        <title>Draft Genome Sequence of Streptomyces morookaense DSM 40503, an 8-azaguanine-producing strain.</title>
        <authorList>
            <person name="Qi J."/>
            <person name="Gao J.-M."/>
        </authorList>
    </citation>
    <scope>NUCLEOTIDE SEQUENCE [LARGE SCALE GENOMIC DNA]</scope>
    <source>
        <strain evidence="3 4">DSM 40503</strain>
    </source>
</reference>
<dbReference type="AlphaFoldDB" id="A0A7Y7AZQ8"/>